<evidence type="ECO:0000256" key="4">
    <source>
        <dbReference type="ARBA" id="ARBA00023163"/>
    </source>
</evidence>
<dbReference type="PROSITE" id="PS50931">
    <property type="entry name" value="HTH_LYSR"/>
    <property type="match status" value="1"/>
</dbReference>
<dbReference type="Gene3D" id="3.40.190.10">
    <property type="entry name" value="Periplasmic binding protein-like II"/>
    <property type="match status" value="2"/>
</dbReference>
<dbReference type="RefSeq" id="WP_202657505.1">
    <property type="nucleotide sequence ID" value="NZ_JAESVP010000001.1"/>
</dbReference>
<accession>A0A8J7MNI6</accession>
<evidence type="ECO:0000259" key="5">
    <source>
        <dbReference type="PROSITE" id="PS50931"/>
    </source>
</evidence>
<keyword evidence="3" id="KW-0238">DNA-binding</keyword>
<dbReference type="GO" id="GO:0005829">
    <property type="term" value="C:cytosol"/>
    <property type="evidence" value="ECO:0007669"/>
    <property type="project" value="TreeGrafter"/>
</dbReference>
<dbReference type="InterPro" id="IPR000847">
    <property type="entry name" value="LysR_HTH_N"/>
</dbReference>
<dbReference type="AlphaFoldDB" id="A0A8J7MNI6"/>
<feature type="domain" description="HTH lysR-type" evidence="5">
    <location>
        <begin position="13"/>
        <end position="70"/>
    </location>
</feature>
<gene>
    <name evidence="6" type="ORF">JI744_01215</name>
</gene>
<keyword evidence="2" id="KW-0805">Transcription regulation</keyword>
<dbReference type="InterPro" id="IPR036390">
    <property type="entry name" value="WH_DNA-bd_sf"/>
</dbReference>
<comment type="similarity">
    <text evidence="1">Belongs to the LysR transcriptional regulatory family.</text>
</comment>
<keyword evidence="4" id="KW-0804">Transcription</keyword>
<dbReference type="Pfam" id="PF00126">
    <property type="entry name" value="HTH_1"/>
    <property type="match status" value="1"/>
</dbReference>
<dbReference type="SUPFAM" id="SSF46785">
    <property type="entry name" value="Winged helix' DNA-binding domain"/>
    <property type="match status" value="1"/>
</dbReference>
<dbReference type="SUPFAM" id="SSF53850">
    <property type="entry name" value="Periplasmic binding protein-like II"/>
    <property type="match status" value="1"/>
</dbReference>
<protein>
    <submittedName>
        <fullName evidence="6">LysR family transcriptional regulator</fullName>
    </submittedName>
</protein>
<evidence type="ECO:0000256" key="2">
    <source>
        <dbReference type="ARBA" id="ARBA00023015"/>
    </source>
</evidence>
<reference evidence="6" key="1">
    <citation type="submission" date="2021-01" db="EMBL/GenBank/DDBJ databases">
        <title>Genome seq and assembly of Tabrizicola sp. KVB23.</title>
        <authorList>
            <person name="Chhetri G."/>
        </authorList>
    </citation>
    <scope>NUCLEOTIDE SEQUENCE</scope>
    <source>
        <strain evidence="6">KVB23</strain>
    </source>
</reference>
<dbReference type="GO" id="GO:0003700">
    <property type="term" value="F:DNA-binding transcription factor activity"/>
    <property type="evidence" value="ECO:0007669"/>
    <property type="project" value="InterPro"/>
</dbReference>
<proteinExistence type="inferred from homology"/>
<evidence type="ECO:0000313" key="6">
    <source>
        <dbReference type="EMBL" id="MBL4926713.1"/>
    </source>
</evidence>
<dbReference type="InterPro" id="IPR050950">
    <property type="entry name" value="HTH-type_LysR_regulators"/>
</dbReference>
<keyword evidence="7" id="KW-1185">Reference proteome</keyword>
<dbReference type="Proteomes" id="UP000619033">
    <property type="component" value="Unassembled WGS sequence"/>
</dbReference>
<dbReference type="Pfam" id="PF03466">
    <property type="entry name" value="LysR_substrate"/>
    <property type="match status" value="1"/>
</dbReference>
<sequence length="316" mass="33545">MSDDRDSLQRRGLKLGHLQLIAELAETGQLGLSALRLGIAQPAASRMLAEMERIVGQDLCLRTGRGMVLTPAGLALAARAARIRLEMRDAAREMEEHARGAFGNVRIGAVTAPALEIVLPVLRTFRLTHPGVTVDVAVAPSDTLNTQLLDGQIDFALGRLPAAPAEAALLDMDEMGDEPVSLLVRRDHALLAGPLRDPARLLEFDWVIPGGDSPLGRAVLAHLARLGLPPPPRRLSTASFLLTLALIQQSNAIAPLARAVADQFARGPDAPYAELPIDLGIVVAPYGLLTRKGAILPPAARLLARAMLNAGRRTAG</sequence>
<dbReference type="InterPro" id="IPR005119">
    <property type="entry name" value="LysR_subst-bd"/>
</dbReference>
<dbReference type="GO" id="GO:0003677">
    <property type="term" value="F:DNA binding"/>
    <property type="evidence" value="ECO:0007669"/>
    <property type="project" value="UniProtKB-KW"/>
</dbReference>
<dbReference type="PANTHER" id="PTHR30419:SF8">
    <property type="entry name" value="NITROGEN ASSIMILATION TRANSCRIPTIONAL ACTIVATOR-RELATED"/>
    <property type="match status" value="1"/>
</dbReference>
<evidence type="ECO:0000256" key="3">
    <source>
        <dbReference type="ARBA" id="ARBA00023125"/>
    </source>
</evidence>
<dbReference type="Gene3D" id="1.10.10.10">
    <property type="entry name" value="Winged helix-like DNA-binding domain superfamily/Winged helix DNA-binding domain"/>
    <property type="match status" value="1"/>
</dbReference>
<name>A0A8J7MNI6_9RHOB</name>
<dbReference type="InterPro" id="IPR036388">
    <property type="entry name" value="WH-like_DNA-bd_sf"/>
</dbReference>
<comment type="caution">
    <text evidence="6">The sequence shown here is derived from an EMBL/GenBank/DDBJ whole genome shotgun (WGS) entry which is preliminary data.</text>
</comment>
<evidence type="ECO:0000256" key="1">
    <source>
        <dbReference type="ARBA" id="ARBA00009437"/>
    </source>
</evidence>
<dbReference type="PANTHER" id="PTHR30419">
    <property type="entry name" value="HTH-TYPE TRANSCRIPTIONAL REGULATOR YBHD"/>
    <property type="match status" value="1"/>
</dbReference>
<dbReference type="EMBL" id="JAESVP010000001">
    <property type="protein sequence ID" value="MBL4926713.1"/>
    <property type="molecule type" value="Genomic_DNA"/>
</dbReference>
<organism evidence="6 7">
    <name type="scientific">Fuscibacter oryzae</name>
    <dbReference type="NCBI Taxonomy" id="2803939"/>
    <lineage>
        <taxon>Bacteria</taxon>
        <taxon>Pseudomonadati</taxon>
        <taxon>Pseudomonadota</taxon>
        <taxon>Alphaproteobacteria</taxon>
        <taxon>Rhodobacterales</taxon>
        <taxon>Paracoccaceae</taxon>
        <taxon>Fuscibacter</taxon>
    </lineage>
</organism>
<evidence type="ECO:0000313" key="7">
    <source>
        <dbReference type="Proteomes" id="UP000619033"/>
    </source>
</evidence>